<dbReference type="SMART" id="SM00862">
    <property type="entry name" value="Trans_reg_C"/>
    <property type="match status" value="1"/>
</dbReference>
<evidence type="ECO:0000313" key="5">
    <source>
        <dbReference type="Proteomes" id="UP000474957"/>
    </source>
</evidence>
<protein>
    <recommendedName>
        <fullName evidence="3">OmpR/PhoB-type domain-containing protein</fullName>
    </recommendedName>
</protein>
<organism evidence="4 5">
    <name type="scientific">Halovulum marinum</name>
    <dbReference type="NCBI Taxonomy" id="2662447"/>
    <lineage>
        <taxon>Bacteria</taxon>
        <taxon>Pseudomonadati</taxon>
        <taxon>Pseudomonadota</taxon>
        <taxon>Alphaproteobacteria</taxon>
        <taxon>Rhodobacterales</taxon>
        <taxon>Paracoccaceae</taxon>
        <taxon>Halovulum</taxon>
    </lineage>
</organism>
<evidence type="ECO:0000256" key="1">
    <source>
        <dbReference type="ARBA" id="ARBA00023125"/>
    </source>
</evidence>
<accession>A0A6L5YY36</accession>
<dbReference type="InterPro" id="IPR001867">
    <property type="entry name" value="OmpR/PhoB-type_DNA-bd"/>
</dbReference>
<keyword evidence="5" id="KW-1185">Reference proteome</keyword>
<dbReference type="GO" id="GO:0000160">
    <property type="term" value="P:phosphorelay signal transduction system"/>
    <property type="evidence" value="ECO:0007669"/>
    <property type="project" value="InterPro"/>
</dbReference>
<feature type="DNA-binding region" description="OmpR/PhoB-type" evidence="2">
    <location>
        <begin position="1"/>
        <end position="97"/>
    </location>
</feature>
<feature type="domain" description="OmpR/PhoB-type" evidence="3">
    <location>
        <begin position="1"/>
        <end position="97"/>
    </location>
</feature>
<evidence type="ECO:0000313" key="4">
    <source>
        <dbReference type="EMBL" id="MSU89177.1"/>
    </source>
</evidence>
<dbReference type="GO" id="GO:0006355">
    <property type="term" value="P:regulation of DNA-templated transcription"/>
    <property type="evidence" value="ECO:0007669"/>
    <property type="project" value="InterPro"/>
</dbReference>
<dbReference type="CDD" id="cd00383">
    <property type="entry name" value="trans_reg_C"/>
    <property type="match status" value="1"/>
</dbReference>
<dbReference type="InterPro" id="IPR016032">
    <property type="entry name" value="Sig_transdc_resp-reg_C-effctor"/>
</dbReference>
<sequence length="541" mass="58952">MPSELKFESELGYVDLPAGQRVTLTASERRALALLMANPKRIMTRDQILDAVSEPGSDKRDRNVDFLINRLRRKLVDDARAPRYIATRYGEGYVWVGEEGCARQRLARAKFVVGPLRGLGDLRQHDDRRRVARALYAAVAAEFADGDVAFAPDCPPAAEFDGARPDHAAELTFYRDGAKAYCIVCLREFTSGRVIAVRRATLDDLASGRVDLVRFARLLIGELLCDRASSPPRHAPLALALLIGAADEEYVAEAGAAANIREIVAFQGAADRRNRALAARNDAQLRALLADDADDANAKLLLAANIFSRYATCGVSMFADGEDTRARDEDEIELLVTQALPYVRANSEHAVVAAQLLHFIGRGYEDLARDLAESAFLDKLYSAGGLAVVGQLRAFAGETDAALVCLNQAIDLSAPGTSAHTFATALKCQALAAAARWDVLRVACTELDIVCRNTGLPLEPMYTDPCQPTPSARRLVQALPRRQAAAMLLFCHYLFARRFRDAQAGRNTLLSLSRLLTDRFGAQIVPPEVQGAFPGLSSERA</sequence>
<dbReference type="GO" id="GO:0003677">
    <property type="term" value="F:DNA binding"/>
    <property type="evidence" value="ECO:0007669"/>
    <property type="project" value="UniProtKB-UniRule"/>
</dbReference>
<name>A0A6L5YY36_9RHOB</name>
<gene>
    <name evidence="4" type="ORF">GE300_06015</name>
</gene>
<dbReference type="RefSeq" id="WP_154445665.1">
    <property type="nucleotide sequence ID" value="NZ_WIND01000003.1"/>
</dbReference>
<dbReference type="InterPro" id="IPR036388">
    <property type="entry name" value="WH-like_DNA-bd_sf"/>
</dbReference>
<dbReference type="Pfam" id="PF00486">
    <property type="entry name" value="Trans_reg_C"/>
    <property type="match status" value="1"/>
</dbReference>
<dbReference type="SUPFAM" id="SSF46894">
    <property type="entry name" value="C-terminal effector domain of the bipartite response regulators"/>
    <property type="match status" value="1"/>
</dbReference>
<dbReference type="Proteomes" id="UP000474957">
    <property type="component" value="Unassembled WGS sequence"/>
</dbReference>
<reference evidence="4 5" key="1">
    <citation type="submission" date="2019-10" db="EMBL/GenBank/DDBJ databases">
        <title>Cognatihalovulum marinum gen. nov. sp. nov., a new member of the family Rhodobacteraceae isolated from deep seawater of the Northwest Indian Ocean.</title>
        <authorList>
            <person name="Ruan C."/>
            <person name="Wang J."/>
            <person name="Zheng X."/>
            <person name="Song L."/>
            <person name="Zhu Y."/>
            <person name="Huang Y."/>
            <person name="Lu Z."/>
            <person name="Du W."/>
            <person name="Huang L."/>
            <person name="Dai X."/>
        </authorList>
    </citation>
    <scope>NUCLEOTIDE SEQUENCE [LARGE SCALE GENOMIC DNA]</scope>
    <source>
        <strain evidence="4 5">2CG4</strain>
    </source>
</reference>
<dbReference type="AlphaFoldDB" id="A0A6L5YY36"/>
<proteinExistence type="predicted"/>
<keyword evidence="1 2" id="KW-0238">DNA-binding</keyword>
<comment type="caution">
    <text evidence="4">The sequence shown here is derived from an EMBL/GenBank/DDBJ whole genome shotgun (WGS) entry which is preliminary data.</text>
</comment>
<dbReference type="Gene3D" id="1.10.10.10">
    <property type="entry name" value="Winged helix-like DNA-binding domain superfamily/Winged helix DNA-binding domain"/>
    <property type="match status" value="1"/>
</dbReference>
<dbReference type="PROSITE" id="PS51755">
    <property type="entry name" value="OMPR_PHOB"/>
    <property type="match status" value="1"/>
</dbReference>
<dbReference type="EMBL" id="WIND01000003">
    <property type="protein sequence ID" value="MSU89177.1"/>
    <property type="molecule type" value="Genomic_DNA"/>
</dbReference>
<evidence type="ECO:0000259" key="3">
    <source>
        <dbReference type="PROSITE" id="PS51755"/>
    </source>
</evidence>
<evidence type="ECO:0000256" key="2">
    <source>
        <dbReference type="PROSITE-ProRule" id="PRU01091"/>
    </source>
</evidence>